<reference evidence="1" key="1">
    <citation type="submission" date="2018-02" db="EMBL/GenBank/DDBJ databases">
        <title>The genomes of Aspergillus section Nigri reveals drivers in fungal speciation.</title>
        <authorList>
            <consortium name="DOE Joint Genome Institute"/>
            <person name="Vesth T.C."/>
            <person name="Nybo J."/>
            <person name="Theobald S."/>
            <person name="Brandl J."/>
            <person name="Frisvad J.C."/>
            <person name="Nielsen K.F."/>
            <person name="Lyhne E.K."/>
            <person name="Kogle M.E."/>
            <person name="Kuo A."/>
            <person name="Riley R."/>
            <person name="Clum A."/>
            <person name="Nolan M."/>
            <person name="Lipzen A."/>
            <person name="Salamov A."/>
            <person name="Henrissat B."/>
            <person name="Wiebenga A."/>
            <person name="De vries R.P."/>
            <person name="Grigoriev I.V."/>
            <person name="Mortensen U.H."/>
            <person name="Andersen M.R."/>
            <person name="Baker S.E."/>
        </authorList>
    </citation>
    <scope>NUCLEOTIDE SEQUENCE</scope>
    <source>
        <strain evidence="1">CBS 121060</strain>
    </source>
</reference>
<sequence length="83" mass="9324">MDLGQITEANQLKARVLQGEDIYDTTGAANVTDEIVRVQQTLSPLVPSDVPILRCVGLNYAKHRPRRTHRDAAHRPDDQADYE</sequence>
<dbReference type="Proteomes" id="UP000249661">
    <property type="component" value="Unassembled WGS sequence"/>
</dbReference>
<evidence type="ECO:0000313" key="2">
    <source>
        <dbReference type="Proteomes" id="UP000249661"/>
    </source>
</evidence>
<organism evidence="1 2">
    <name type="scientific">Aspergillus aculeatinus CBS 121060</name>
    <dbReference type="NCBI Taxonomy" id="1448322"/>
    <lineage>
        <taxon>Eukaryota</taxon>
        <taxon>Fungi</taxon>
        <taxon>Dikarya</taxon>
        <taxon>Ascomycota</taxon>
        <taxon>Pezizomycotina</taxon>
        <taxon>Eurotiomycetes</taxon>
        <taxon>Eurotiomycetidae</taxon>
        <taxon>Eurotiales</taxon>
        <taxon>Aspergillaceae</taxon>
        <taxon>Aspergillus</taxon>
        <taxon>Aspergillus subgen. Circumdati</taxon>
    </lineage>
</organism>
<protein>
    <submittedName>
        <fullName evidence="1">Uncharacterized protein</fullName>
    </submittedName>
</protein>
<name>A0ACD1H478_9EURO</name>
<accession>A0ACD1H478</accession>
<keyword evidence="2" id="KW-1185">Reference proteome</keyword>
<gene>
    <name evidence="1" type="ORF">BO66DRAFT_440042</name>
</gene>
<evidence type="ECO:0000313" key="1">
    <source>
        <dbReference type="EMBL" id="RAH68426.1"/>
    </source>
</evidence>
<proteinExistence type="predicted"/>
<dbReference type="EMBL" id="KZ824966">
    <property type="protein sequence ID" value="RAH68426.1"/>
    <property type="molecule type" value="Genomic_DNA"/>
</dbReference>